<dbReference type="EMBL" id="FNDU01000028">
    <property type="protein sequence ID" value="SDJ16984.1"/>
    <property type="molecule type" value="Genomic_DNA"/>
</dbReference>
<feature type="transmembrane region" description="Helical" evidence="1">
    <location>
        <begin position="118"/>
        <end position="135"/>
    </location>
</feature>
<dbReference type="Proteomes" id="UP000199017">
    <property type="component" value="Unassembled WGS sequence"/>
</dbReference>
<feature type="transmembrane region" description="Helical" evidence="1">
    <location>
        <begin position="21"/>
        <end position="43"/>
    </location>
</feature>
<dbReference type="STRING" id="930129.SAMN05216352_12811"/>
<gene>
    <name evidence="2" type="ORF">SAMN05216352_12811</name>
</gene>
<evidence type="ECO:0000313" key="2">
    <source>
        <dbReference type="EMBL" id="SDJ16984.1"/>
    </source>
</evidence>
<evidence type="ECO:0000256" key="1">
    <source>
        <dbReference type="SAM" id="Phobius"/>
    </source>
</evidence>
<accession>A0A1G8RIT0</accession>
<keyword evidence="1" id="KW-1133">Transmembrane helix</keyword>
<keyword evidence="1" id="KW-0472">Membrane</keyword>
<organism evidence="2 3">
    <name type="scientific">Alteribacillus bidgolensis</name>
    <dbReference type="NCBI Taxonomy" id="930129"/>
    <lineage>
        <taxon>Bacteria</taxon>
        <taxon>Bacillati</taxon>
        <taxon>Bacillota</taxon>
        <taxon>Bacilli</taxon>
        <taxon>Bacillales</taxon>
        <taxon>Bacillaceae</taxon>
        <taxon>Alteribacillus</taxon>
    </lineage>
</organism>
<dbReference type="RefSeq" id="WP_091588291.1">
    <property type="nucleotide sequence ID" value="NZ_FNDU01000028.1"/>
</dbReference>
<sequence length="140" mass="14954">METIKNISNALNLSKPSLKKCVFGGFMAGIVAAILANIGNLLLGSLTGQSYPQLNLMSITLSSLVTNLIGSMVYFGFTRHTKHPFMNYSVLALVVATLDSVFVAVNPPVPGFSNIANPLHYVVAVTSILLIPYVARGKKD</sequence>
<feature type="transmembrane region" description="Helical" evidence="1">
    <location>
        <begin position="55"/>
        <end position="76"/>
    </location>
</feature>
<reference evidence="2 3" key="1">
    <citation type="submission" date="2016-10" db="EMBL/GenBank/DDBJ databases">
        <authorList>
            <person name="de Groot N.N."/>
        </authorList>
    </citation>
    <scope>NUCLEOTIDE SEQUENCE [LARGE SCALE GENOMIC DNA]</scope>
    <source>
        <strain evidence="3">P4B,CCM 7963,CECT 7998,DSM 25260,IBRC-M 10614,KCTC 13821</strain>
    </source>
</reference>
<dbReference type="AlphaFoldDB" id="A0A1G8RIT0"/>
<name>A0A1G8RIT0_9BACI</name>
<keyword evidence="3" id="KW-1185">Reference proteome</keyword>
<protein>
    <submittedName>
        <fullName evidence="2">Uncharacterized protein</fullName>
    </submittedName>
</protein>
<keyword evidence="1" id="KW-0812">Transmembrane</keyword>
<evidence type="ECO:0000313" key="3">
    <source>
        <dbReference type="Proteomes" id="UP000199017"/>
    </source>
</evidence>
<proteinExistence type="predicted"/>
<feature type="transmembrane region" description="Helical" evidence="1">
    <location>
        <begin position="88"/>
        <end position="106"/>
    </location>
</feature>